<keyword evidence="1" id="KW-0808">Transferase</keyword>
<keyword evidence="2" id="KW-1185">Reference proteome</keyword>
<organism evidence="1 2">
    <name type="scientific">Fusarium albosuccineum</name>
    <dbReference type="NCBI Taxonomy" id="1237068"/>
    <lineage>
        <taxon>Eukaryota</taxon>
        <taxon>Fungi</taxon>
        <taxon>Dikarya</taxon>
        <taxon>Ascomycota</taxon>
        <taxon>Pezizomycotina</taxon>
        <taxon>Sordariomycetes</taxon>
        <taxon>Hypocreomycetidae</taxon>
        <taxon>Hypocreales</taxon>
        <taxon>Nectriaceae</taxon>
        <taxon>Fusarium</taxon>
        <taxon>Fusarium decemcellulare species complex</taxon>
    </lineage>
</organism>
<keyword evidence="1" id="KW-0548">Nucleotidyltransferase</keyword>
<proteinExistence type="predicted"/>
<dbReference type="AlphaFoldDB" id="A0A8H4LEC2"/>
<dbReference type="PANTHER" id="PTHR33481:SF1">
    <property type="entry name" value="ENDONUCLEASE_EXONUCLEASE_PHOSPHATASE DOMAIN-CONTAINING PROTEIN-RELATED"/>
    <property type="match status" value="1"/>
</dbReference>
<dbReference type="EMBL" id="JAADYS010000953">
    <property type="protein sequence ID" value="KAF4465954.1"/>
    <property type="molecule type" value="Genomic_DNA"/>
</dbReference>
<keyword evidence="1" id="KW-0695">RNA-directed DNA polymerase</keyword>
<gene>
    <name evidence="1" type="ORF">FALBO_7186</name>
</gene>
<accession>A0A8H4LEC2</accession>
<name>A0A8H4LEC2_9HYPO</name>
<reference evidence="1 2" key="1">
    <citation type="submission" date="2020-01" db="EMBL/GenBank/DDBJ databases">
        <title>Identification and distribution of gene clusters putatively required for synthesis of sphingolipid metabolism inhibitors in phylogenetically diverse species of the filamentous fungus Fusarium.</title>
        <authorList>
            <person name="Kim H.-S."/>
            <person name="Busman M."/>
            <person name="Brown D.W."/>
            <person name="Divon H."/>
            <person name="Uhlig S."/>
            <person name="Proctor R.H."/>
        </authorList>
    </citation>
    <scope>NUCLEOTIDE SEQUENCE [LARGE SCALE GENOMIC DNA]</scope>
    <source>
        <strain evidence="1 2">NRRL 20459</strain>
    </source>
</reference>
<dbReference type="Proteomes" id="UP000554235">
    <property type="component" value="Unassembled WGS sequence"/>
</dbReference>
<dbReference type="GO" id="GO:0003964">
    <property type="term" value="F:RNA-directed DNA polymerase activity"/>
    <property type="evidence" value="ECO:0007669"/>
    <property type="project" value="UniProtKB-KW"/>
</dbReference>
<evidence type="ECO:0000313" key="1">
    <source>
        <dbReference type="EMBL" id="KAF4465954.1"/>
    </source>
</evidence>
<comment type="caution">
    <text evidence="1">The sequence shown here is derived from an EMBL/GenBank/DDBJ whole genome shotgun (WGS) entry which is preliminary data.</text>
</comment>
<dbReference type="PANTHER" id="PTHR33481">
    <property type="entry name" value="REVERSE TRANSCRIPTASE"/>
    <property type="match status" value="1"/>
</dbReference>
<evidence type="ECO:0000313" key="2">
    <source>
        <dbReference type="Proteomes" id="UP000554235"/>
    </source>
</evidence>
<sequence length="377" mass="42961">MDIIPKPIETYISTRLAALETLSRETAALATMDLEELIRLSQWDSKEGKTSHEMGGTLARPKADLEARVNEWNSKAKVVSNLLRRIANTQCGPPPYATRKTVKACIEPMLLCGSEAWYPGRDIGGKPSRSQHLLDRTHKTYASSLRATAPTWKTTPLPALYRESGFPPIDILIESHRRRFAARLQSLNSAHPLVQHLKPPDRGRATRLPALLPQAPRPLLQPRIPPVSPRLPDERCWEPQRGSFEPLDLPPTLAFIRRQARTMSRDEFSSWWTNNMPEASIPLDLKADLRGPKELTLPRSTLHHLLAARTHHGDFATYHERFNHLESTNNCSCDHRKNAYHIFYYRKVASANDYGWDRRCCGRSTRQQEPTFMTSQS</sequence>
<dbReference type="OrthoDB" id="4842715at2759"/>
<protein>
    <submittedName>
        <fullName evidence="1">Reverse transcriptase</fullName>
    </submittedName>
</protein>